<comment type="pathway">
    <text evidence="3">Phospholipid metabolism; CDP-diacylglycerol biosynthesis; CDP-diacylglycerol from sn-glycerol 3-phosphate: step 3/3.</text>
</comment>
<protein>
    <recommendedName>
        <fullName evidence="7">Phosphatidate cytidylyltransferase, mitochondrial</fullName>
        <ecNumber evidence="6">2.7.7.41</ecNumber>
    </recommendedName>
    <alternativeName>
        <fullName evidence="18">CDP-diacylglycerol synthase</fullName>
    </alternativeName>
</protein>
<keyword evidence="16" id="KW-0594">Phospholipid biosynthesis</keyword>
<keyword evidence="8" id="KW-0444">Lipid biosynthesis</keyword>
<keyword evidence="21" id="KW-1185">Reference proteome</keyword>
<proteinExistence type="inferred from homology"/>
<evidence type="ECO:0000256" key="9">
    <source>
        <dbReference type="ARBA" id="ARBA00022679"/>
    </source>
</evidence>
<keyword evidence="17" id="KW-1208">Phospholipid metabolism</keyword>
<evidence type="ECO:0000256" key="19">
    <source>
        <dbReference type="SAM" id="MobiDB-lite"/>
    </source>
</evidence>
<sequence length="384" mass="43371">MLTITRAVPRSRVGYLLCSHYYSTRVRTDISSNNTETVQTDQSQLKTPLNTTKKQPSARQDDLSVLEQGIKRTCEISLDFTDYKSHITSLPPNFGLNQNIAVDKDLENELQSIVKSFNAPIEFAMGYGSGVFAQAGYGKDKSQEKPQVDMIFGVRDPVAFHETNLKQNPHHYSGMKVLGSKWISSLQGLGAGIYFNPFVQINGHQVKYGVVEMSRVLRDLAQWDTFYLAGRLQKPVRLLRSNRDVIYWNQVNLRNAATLAKHLTLTKHNGTFDEFQFYREITALSYLGDIRYALGGENPNKIDNIVTKNFEKFQSYYAPVFEEVVVQGHHCLPAGFTYENSLHKLRAKIAESSAIQTAKGILTAGAAKSVKYAWSKKMKAWKSH</sequence>
<reference evidence="20 21" key="1">
    <citation type="journal article" date="2023" name="Elife">
        <title>Identification of key yeast species and microbe-microbe interactions impacting larval growth of Drosophila in the wild.</title>
        <authorList>
            <person name="Mure A."/>
            <person name="Sugiura Y."/>
            <person name="Maeda R."/>
            <person name="Honda K."/>
            <person name="Sakurai N."/>
            <person name="Takahashi Y."/>
            <person name="Watada M."/>
            <person name="Katoh T."/>
            <person name="Gotoh A."/>
            <person name="Gotoh Y."/>
            <person name="Taniguchi I."/>
            <person name="Nakamura K."/>
            <person name="Hayashi T."/>
            <person name="Katayama T."/>
            <person name="Uemura T."/>
            <person name="Hattori Y."/>
        </authorList>
    </citation>
    <scope>NUCLEOTIDE SEQUENCE [LARGE SCALE GENOMIC DNA]</scope>
    <source>
        <strain evidence="20 21">KH-74</strain>
    </source>
</reference>
<evidence type="ECO:0000256" key="12">
    <source>
        <dbReference type="ARBA" id="ARBA00022842"/>
    </source>
</evidence>
<keyword evidence="9" id="KW-0808">Transferase</keyword>
<dbReference type="GO" id="GO:0005743">
    <property type="term" value="C:mitochondrial inner membrane"/>
    <property type="evidence" value="ECO:0007669"/>
    <property type="project" value="UniProtKB-SubCell"/>
</dbReference>
<comment type="pathway">
    <text evidence="4">Lipid metabolism.</text>
</comment>
<keyword evidence="11" id="KW-0999">Mitochondrion inner membrane</keyword>
<evidence type="ECO:0000256" key="13">
    <source>
        <dbReference type="ARBA" id="ARBA00023098"/>
    </source>
</evidence>
<dbReference type="GO" id="GO:0004605">
    <property type="term" value="F:phosphatidate cytidylyltransferase activity"/>
    <property type="evidence" value="ECO:0007669"/>
    <property type="project" value="UniProtKB-EC"/>
</dbReference>
<evidence type="ECO:0000256" key="16">
    <source>
        <dbReference type="ARBA" id="ARBA00023209"/>
    </source>
</evidence>
<dbReference type="GO" id="GO:0016024">
    <property type="term" value="P:CDP-diacylglycerol biosynthetic process"/>
    <property type="evidence" value="ECO:0007669"/>
    <property type="project" value="TreeGrafter"/>
</dbReference>
<evidence type="ECO:0000256" key="4">
    <source>
        <dbReference type="ARBA" id="ARBA00005189"/>
    </source>
</evidence>
<dbReference type="PANTHER" id="PTHR13619">
    <property type="entry name" value="PHOSPHATIDATE CYTIDYLYLTRANSFERASE, MITOCHONDRIAL"/>
    <property type="match status" value="1"/>
</dbReference>
<dbReference type="EC" id="2.7.7.41" evidence="6"/>
<evidence type="ECO:0000256" key="15">
    <source>
        <dbReference type="ARBA" id="ARBA00023136"/>
    </source>
</evidence>
<dbReference type="AlphaFoldDB" id="A0AAV5S2F5"/>
<organism evidence="20 21">
    <name type="scientific">Maudiozyma humilis</name>
    <name type="common">Sour dough yeast</name>
    <name type="synonym">Kazachstania humilis</name>
    <dbReference type="NCBI Taxonomy" id="51915"/>
    <lineage>
        <taxon>Eukaryota</taxon>
        <taxon>Fungi</taxon>
        <taxon>Dikarya</taxon>
        <taxon>Ascomycota</taxon>
        <taxon>Saccharomycotina</taxon>
        <taxon>Saccharomycetes</taxon>
        <taxon>Saccharomycetales</taxon>
        <taxon>Saccharomycetaceae</taxon>
        <taxon>Maudiozyma</taxon>
    </lineage>
</organism>
<evidence type="ECO:0000256" key="5">
    <source>
        <dbReference type="ARBA" id="ARBA00005458"/>
    </source>
</evidence>
<evidence type="ECO:0000256" key="14">
    <source>
        <dbReference type="ARBA" id="ARBA00023128"/>
    </source>
</evidence>
<evidence type="ECO:0000256" key="2">
    <source>
        <dbReference type="ARBA" id="ARBA00004443"/>
    </source>
</evidence>
<feature type="compositionally biased region" description="Polar residues" evidence="19">
    <location>
        <begin position="33"/>
        <end position="58"/>
    </location>
</feature>
<evidence type="ECO:0000256" key="8">
    <source>
        <dbReference type="ARBA" id="ARBA00022516"/>
    </source>
</evidence>
<evidence type="ECO:0000256" key="11">
    <source>
        <dbReference type="ARBA" id="ARBA00022792"/>
    </source>
</evidence>
<dbReference type="InterPro" id="IPR015222">
    <property type="entry name" value="Tam41"/>
</dbReference>
<accession>A0AAV5S2F5</accession>
<evidence type="ECO:0000256" key="17">
    <source>
        <dbReference type="ARBA" id="ARBA00023264"/>
    </source>
</evidence>
<dbReference type="Pfam" id="PF09139">
    <property type="entry name" value="Tam41_Mmp37"/>
    <property type="match status" value="1"/>
</dbReference>
<comment type="subcellular location">
    <subcellularLocation>
        <location evidence="2">Mitochondrion inner membrane</location>
        <topology evidence="2">Peripheral membrane protein</topology>
        <orientation evidence="2">Matrix side</orientation>
    </subcellularLocation>
</comment>
<dbReference type="Proteomes" id="UP001377567">
    <property type="component" value="Unassembled WGS sequence"/>
</dbReference>
<evidence type="ECO:0000256" key="18">
    <source>
        <dbReference type="ARBA" id="ARBA00029893"/>
    </source>
</evidence>
<evidence type="ECO:0000256" key="3">
    <source>
        <dbReference type="ARBA" id="ARBA00005119"/>
    </source>
</evidence>
<evidence type="ECO:0000313" key="21">
    <source>
        <dbReference type="Proteomes" id="UP001377567"/>
    </source>
</evidence>
<name>A0AAV5S2F5_MAUHU</name>
<keyword evidence="10 20" id="KW-0548">Nucleotidyltransferase</keyword>
<evidence type="ECO:0000313" key="20">
    <source>
        <dbReference type="EMBL" id="GMM56809.1"/>
    </source>
</evidence>
<gene>
    <name evidence="20" type="ORF">DAKH74_034250</name>
</gene>
<keyword evidence="15" id="KW-0472">Membrane</keyword>
<evidence type="ECO:0000256" key="7">
    <source>
        <dbReference type="ARBA" id="ARBA00018337"/>
    </source>
</evidence>
<comment type="cofactor">
    <cofactor evidence="1">
        <name>Mg(2+)</name>
        <dbReference type="ChEBI" id="CHEBI:18420"/>
    </cofactor>
</comment>
<keyword evidence="12" id="KW-0460">Magnesium</keyword>
<dbReference type="EMBL" id="BTGD01000010">
    <property type="protein sequence ID" value="GMM56809.1"/>
    <property type="molecule type" value="Genomic_DNA"/>
</dbReference>
<evidence type="ECO:0000256" key="10">
    <source>
        <dbReference type="ARBA" id="ARBA00022695"/>
    </source>
</evidence>
<dbReference type="PANTHER" id="PTHR13619:SF0">
    <property type="entry name" value="PHOSPHATIDATE CYTIDYLYLTRANSFERASE, MITOCHONDRIAL"/>
    <property type="match status" value="1"/>
</dbReference>
<evidence type="ECO:0000256" key="6">
    <source>
        <dbReference type="ARBA" id="ARBA00012487"/>
    </source>
</evidence>
<evidence type="ECO:0000256" key="1">
    <source>
        <dbReference type="ARBA" id="ARBA00001946"/>
    </source>
</evidence>
<feature type="region of interest" description="Disordered" evidence="19">
    <location>
        <begin position="33"/>
        <end position="60"/>
    </location>
</feature>
<comment type="caution">
    <text evidence="20">The sequence shown here is derived from an EMBL/GenBank/DDBJ whole genome shotgun (WGS) entry which is preliminary data.</text>
</comment>
<dbReference type="PIRSF" id="PIRSF028840">
    <property type="entry name" value="Mmp37"/>
    <property type="match status" value="1"/>
</dbReference>
<keyword evidence="14" id="KW-0496">Mitochondrion</keyword>
<dbReference type="GO" id="GO:0032049">
    <property type="term" value="P:cardiolipin biosynthetic process"/>
    <property type="evidence" value="ECO:0007669"/>
    <property type="project" value="InterPro"/>
</dbReference>
<comment type="similarity">
    <text evidence="5">Belongs to the TAM41 family.</text>
</comment>
<keyword evidence="13" id="KW-0443">Lipid metabolism</keyword>